<proteinExistence type="predicted"/>
<sequence>MSPEYHSLVFVVCIGLVSRDGPLAETVLYPKGVTSRLYLNRFRGEPAISRFDWPFTPSHKSSANFSTLVGSVLQLVLPNLQPAHG</sequence>
<name>A0A158T0E6_HAEIF</name>
<comment type="caution">
    <text evidence="1">The sequence shown here is derived from an EMBL/GenBank/DDBJ whole genome shotgun (WGS) entry which is preliminary data.</text>
</comment>
<reference evidence="1 2" key="1">
    <citation type="submission" date="2014-05" db="EMBL/GenBank/DDBJ databases">
        <title>Methylome analysis of the phasevarions of Haemophilus influenzae.</title>
        <authorList>
            <person name="Atack J.M."/>
            <person name="Fox K.L."/>
            <person name="Power P.M."/>
            <person name="Clark T."/>
            <person name="Jurcisek J."/>
            <person name="Korlach J."/>
            <person name="Bakaletz L.O."/>
            <person name="Jennings M.P."/>
        </authorList>
    </citation>
    <scope>NUCLEOTIDE SEQUENCE [LARGE SCALE GENOMIC DNA]</scope>
    <source>
        <strain evidence="1 2">1209</strain>
    </source>
</reference>
<protein>
    <submittedName>
        <fullName evidence="1">Uncharacterized protein</fullName>
    </submittedName>
</protein>
<evidence type="ECO:0000313" key="1">
    <source>
        <dbReference type="EMBL" id="KIS36590.1"/>
    </source>
</evidence>
<dbReference type="EMBL" id="JMQP01000001">
    <property type="protein sequence ID" value="KIS36590.1"/>
    <property type="molecule type" value="Genomic_DNA"/>
</dbReference>
<dbReference type="AlphaFoldDB" id="A0A158T0E6"/>
<evidence type="ECO:0000313" key="2">
    <source>
        <dbReference type="Proteomes" id="UP000050700"/>
    </source>
</evidence>
<accession>A0A158T0E6</accession>
<organism evidence="1 2">
    <name type="scientific">Haemophilus influenzae</name>
    <dbReference type="NCBI Taxonomy" id="727"/>
    <lineage>
        <taxon>Bacteria</taxon>
        <taxon>Pseudomonadati</taxon>
        <taxon>Pseudomonadota</taxon>
        <taxon>Gammaproteobacteria</taxon>
        <taxon>Pasteurellales</taxon>
        <taxon>Pasteurellaceae</taxon>
        <taxon>Haemophilus</taxon>
    </lineage>
</organism>
<dbReference type="Proteomes" id="UP000050700">
    <property type="component" value="Unassembled WGS sequence"/>
</dbReference>
<gene>
    <name evidence="1" type="ORF">NTHI1209_00002</name>
</gene>